<evidence type="ECO:0000256" key="4">
    <source>
        <dbReference type="ARBA" id="ARBA00022989"/>
    </source>
</evidence>
<dbReference type="InterPro" id="IPR025405">
    <property type="entry name" value="DUF4131"/>
</dbReference>
<evidence type="ECO:0000259" key="8">
    <source>
        <dbReference type="SMART" id="SM00849"/>
    </source>
</evidence>
<dbReference type="Pfam" id="PF00753">
    <property type="entry name" value="Lactamase_B"/>
    <property type="match status" value="1"/>
</dbReference>
<dbReference type="AlphaFoldDB" id="A0A939KB91"/>
<dbReference type="SUPFAM" id="SSF56281">
    <property type="entry name" value="Metallo-hydrolase/oxidoreductase"/>
    <property type="match status" value="1"/>
</dbReference>
<keyword evidence="5 7" id="KW-0472">Membrane</keyword>
<reference evidence="9" key="1">
    <citation type="submission" date="2021-03" db="EMBL/GenBank/DDBJ databases">
        <title>Comamonas denitrificans.</title>
        <authorList>
            <person name="Finster K."/>
        </authorList>
    </citation>
    <scope>NUCLEOTIDE SEQUENCE</scope>
    <source>
        <strain evidence="9">MM2021_4</strain>
    </source>
</reference>
<evidence type="ECO:0000256" key="2">
    <source>
        <dbReference type="ARBA" id="ARBA00022475"/>
    </source>
</evidence>
<comment type="caution">
    <text evidence="9">The sequence shown here is derived from an EMBL/GenBank/DDBJ whole genome shotgun (WGS) entry which is preliminary data.</text>
</comment>
<dbReference type="Pfam" id="PF13567">
    <property type="entry name" value="DUF4131"/>
    <property type="match status" value="1"/>
</dbReference>
<dbReference type="GO" id="GO:0005886">
    <property type="term" value="C:plasma membrane"/>
    <property type="evidence" value="ECO:0007669"/>
    <property type="project" value="UniProtKB-SubCell"/>
</dbReference>
<dbReference type="Proteomes" id="UP000664731">
    <property type="component" value="Unassembled WGS sequence"/>
</dbReference>
<dbReference type="InterPro" id="IPR052159">
    <property type="entry name" value="Competence_DNA_uptake"/>
</dbReference>
<evidence type="ECO:0000313" key="10">
    <source>
        <dbReference type="Proteomes" id="UP000664731"/>
    </source>
</evidence>
<feature type="region of interest" description="Disordered" evidence="6">
    <location>
        <begin position="800"/>
        <end position="832"/>
    </location>
</feature>
<comment type="subcellular location">
    <subcellularLocation>
        <location evidence="1">Cell membrane</location>
        <topology evidence="1">Multi-pass membrane protein</topology>
    </subcellularLocation>
</comment>
<dbReference type="CDD" id="cd07731">
    <property type="entry name" value="ComA-like_MBL-fold"/>
    <property type="match status" value="1"/>
</dbReference>
<evidence type="ECO:0000256" key="3">
    <source>
        <dbReference type="ARBA" id="ARBA00022692"/>
    </source>
</evidence>
<name>A0A939KB91_9BURK</name>
<feature type="transmembrane region" description="Helical" evidence="7">
    <location>
        <begin position="508"/>
        <end position="525"/>
    </location>
</feature>
<dbReference type="PROSITE" id="PS51257">
    <property type="entry name" value="PROKAR_LIPOPROTEIN"/>
    <property type="match status" value="1"/>
</dbReference>
<feature type="transmembrane region" description="Helical" evidence="7">
    <location>
        <begin position="386"/>
        <end position="407"/>
    </location>
</feature>
<feature type="transmembrane region" description="Helical" evidence="7">
    <location>
        <begin position="67"/>
        <end position="85"/>
    </location>
</feature>
<dbReference type="PANTHER" id="PTHR30619:SF1">
    <property type="entry name" value="RECOMBINATION PROTEIN 2"/>
    <property type="match status" value="1"/>
</dbReference>
<feature type="transmembrane region" description="Helical" evidence="7">
    <location>
        <begin position="16"/>
        <end position="36"/>
    </location>
</feature>
<dbReference type="InterPro" id="IPR004477">
    <property type="entry name" value="ComEC_N"/>
</dbReference>
<dbReference type="EMBL" id="JAFNME010000008">
    <property type="protein sequence ID" value="MBO1249242.1"/>
    <property type="molecule type" value="Genomic_DNA"/>
</dbReference>
<accession>A0A939KB91</accession>
<evidence type="ECO:0000256" key="6">
    <source>
        <dbReference type="SAM" id="MobiDB-lite"/>
    </source>
</evidence>
<feature type="transmembrane region" description="Helical" evidence="7">
    <location>
        <begin position="428"/>
        <end position="457"/>
    </location>
</feature>
<gene>
    <name evidence="9" type="ORF">J1777_05225</name>
</gene>
<feature type="transmembrane region" description="Helical" evidence="7">
    <location>
        <begin position="531"/>
        <end position="547"/>
    </location>
</feature>
<keyword evidence="3 7" id="KW-0812">Transmembrane</keyword>
<organism evidence="9 10">
    <name type="scientific">Comamonas denitrificans</name>
    <dbReference type="NCBI Taxonomy" id="117506"/>
    <lineage>
        <taxon>Bacteria</taxon>
        <taxon>Pseudomonadati</taxon>
        <taxon>Pseudomonadota</taxon>
        <taxon>Betaproteobacteria</taxon>
        <taxon>Burkholderiales</taxon>
        <taxon>Comamonadaceae</taxon>
        <taxon>Comamonas</taxon>
    </lineage>
</organism>
<dbReference type="Pfam" id="PF03772">
    <property type="entry name" value="Competence"/>
    <property type="match status" value="1"/>
</dbReference>
<keyword evidence="4 7" id="KW-1133">Transmembrane helix</keyword>
<protein>
    <submittedName>
        <fullName evidence="9">ComEC/Rec2 family competence protein</fullName>
    </submittedName>
</protein>
<proteinExistence type="predicted"/>
<feature type="transmembrane region" description="Helical" evidence="7">
    <location>
        <begin position="477"/>
        <end position="496"/>
    </location>
</feature>
<evidence type="ECO:0000256" key="5">
    <source>
        <dbReference type="ARBA" id="ARBA00023136"/>
    </source>
</evidence>
<keyword evidence="2" id="KW-1003">Cell membrane</keyword>
<feature type="transmembrane region" description="Helical" evidence="7">
    <location>
        <begin position="319"/>
        <end position="337"/>
    </location>
</feature>
<feature type="domain" description="Metallo-beta-lactamase" evidence="8">
    <location>
        <begin position="564"/>
        <end position="761"/>
    </location>
</feature>
<dbReference type="InterPro" id="IPR036866">
    <property type="entry name" value="RibonucZ/Hydroxyglut_hydro"/>
</dbReference>
<dbReference type="NCBIfam" id="TIGR00360">
    <property type="entry name" value="ComEC_N-term"/>
    <property type="match status" value="1"/>
</dbReference>
<feature type="compositionally biased region" description="Low complexity" evidence="6">
    <location>
        <begin position="815"/>
        <end position="832"/>
    </location>
</feature>
<dbReference type="Gene3D" id="3.60.15.10">
    <property type="entry name" value="Ribonuclease Z/Hydroxyacylglutathione hydrolase-like"/>
    <property type="match status" value="1"/>
</dbReference>
<feature type="transmembrane region" description="Helical" evidence="7">
    <location>
        <begin position="43"/>
        <end position="61"/>
    </location>
</feature>
<evidence type="ECO:0000256" key="1">
    <source>
        <dbReference type="ARBA" id="ARBA00004651"/>
    </source>
</evidence>
<evidence type="ECO:0000313" key="9">
    <source>
        <dbReference type="EMBL" id="MBO1249242.1"/>
    </source>
</evidence>
<dbReference type="InterPro" id="IPR035681">
    <property type="entry name" value="ComA-like_MBL"/>
</dbReference>
<dbReference type="RefSeq" id="WP_207574782.1">
    <property type="nucleotide sequence ID" value="NZ_JAFNME010000008.1"/>
</dbReference>
<dbReference type="PANTHER" id="PTHR30619">
    <property type="entry name" value="DNA INTERNALIZATION/COMPETENCE PROTEIN COMEC/REC2"/>
    <property type="match status" value="1"/>
</dbReference>
<dbReference type="InterPro" id="IPR001279">
    <property type="entry name" value="Metallo-B-lactamas"/>
</dbReference>
<sequence>MPRAQNPAGPPASDLAPWYTSWPLLGWVLGCAVQLQQGQLGPWWTYAGAGLLALGLAMAVRRGPPGATQRAGLGIFLSVALLAWGSTGMRAMLFQAQGLAPALEGRDVLVEGIVTSLPQTTDRGQRWLFTPTQAWDGADTTHAPAIQLPPLIALQHYQSRPTEASATKLPPSLTVRPGERWRWTVRLQRPHGSRNPHGFDAELWWWQQGVQATGYVRAHPAPQRLGLTSHAWLEQARDHVRQRLLAHAGPSRATGVVTALITGDQAAIAKADWQVFRTTGVAHLVSISGLHITMFAWLAVAVVGWMWRRSARLCLHWPAALAAAWAGLALALAYALFSGWGIPAQRTLLMLLTVTVLRSLGMAWPWPRTWLLVLAVVVAWDPWALLQAGFWLSFVAVGILFLTDPGQRPLDAPRRWWQPLWRLLREQVLIGLALAPLTVLLFGHISIVGFIANLWAIPWVTIVLTPLAMLGVLWPPIWTAATACAQALLTGLGWMAQWPGAVATFAQPPLGLGLLGMLGCAWLLVRWPGGVRWLGLSLVLPLLLWQPPRPKPGEFSLLALDIGQGSSLLLQTAQHALLVDAGPRWASGDAGSQSIVPLLQALGVRLDRVLLTHADSDHTGGALSVLAAQPQADLLGSGIAALADQAQRPWQPCARGQQWAWDGVHFSVLWPAPATVKAATHNNTNAQSCVLLVRSAQGATALLAGDLERVQEHALLALHAGQSRDLQAHALVVAHHGSQTSTSAPWLAAVQPQVALIQSGWRNRFGHPAAAVVQRLTAAQAHIFNTAQCGAIDWQSSRPDQAQCQRQRQPRYWQTLPHPTPTALATNTTGPE</sequence>
<dbReference type="SMART" id="SM00849">
    <property type="entry name" value="Lactamase_B"/>
    <property type="match status" value="1"/>
</dbReference>
<keyword evidence="10" id="KW-1185">Reference proteome</keyword>
<evidence type="ECO:0000256" key="7">
    <source>
        <dbReference type="SAM" id="Phobius"/>
    </source>
</evidence>
<feature type="transmembrane region" description="Helical" evidence="7">
    <location>
        <begin position="284"/>
        <end position="307"/>
    </location>
</feature>